<reference evidence="2" key="1">
    <citation type="journal article" date="2015" name="Genome Announc.">
        <title>Draft Genome Sequence of an Anaerobic Ammonium-Oxidizing Bacterium, "Candidatus Brocadia sinica".</title>
        <authorList>
            <person name="Oshiki M."/>
            <person name="Shinyako-Hata K."/>
            <person name="Satoh H."/>
            <person name="Okabe S."/>
        </authorList>
    </citation>
    <scope>NUCLEOTIDE SEQUENCE [LARGE SCALE GENOMIC DNA]</scope>
    <source>
        <strain evidence="2">JPN1</strain>
    </source>
</reference>
<organism evidence="1 2">
    <name type="scientific">Candidatus Brocadia sinica JPN1</name>
    <dbReference type="NCBI Taxonomy" id="1197129"/>
    <lineage>
        <taxon>Bacteria</taxon>
        <taxon>Pseudomonadati</taxon>
        <taxon>Planctomycetota</taxon>
        <taxon>Candidatus Brocadiia</taxon>
        <taxon>Candidatus Brocadiales</taxon>
        <taxon>Candidatus Brocadiaceae</taxon>
        <taxon>Candidatus Brocadia</taxon>
    </lineage>
</organism>
<dbReference type="EMBL" id="BAFN01000001">
    <property type="protein sequence ID" value="GAN31635.1"/>
    <property type="molecule type" value="Genomic_DNA"/>
</dbReference>
<sequence length="71" mass="7630">MKISEVIQKIQEATTAIKIYRTGNIEKSAGFYEKPKEEQAVKEAAAQLMLEAKMLGPSGSVCPRCGGSGRA</sequence>
<evidence type="ECO:0000313" key="2">
    <source>
        <dbReference type="Proteomes" id="UP000032309"/>
    </source>
</evidence>
<name>A0ABQ0JSD2_9BACT</name>
<protein>
    <submittedName>
        <fullName evidence="1">Eukaryotic-type DNA primase large subunit</fullName>
    </submittedName>
</protein>
<dbReference type="RefSeq" id="WP_052561411.1">
    <property type="nucleotide sequence ID" value="NZ_BAFN01000001.1"/>
</dbReference>
<keyword evidence="2" id="KW-1185">Reference proteome</keyword>
<gene>
    <name evidence="1" type="ORF">BROSI_A0136</name>
</gene>
<evidence type="ECO:0000313" key="1">
    <source>
        <dbReference type="EMBL" id="GAN31635.1"/>
    </source>
</evidence>
<accession>A0ABQ0JSD2</accession>
<proteinExistence type="predicted"/>
<comment type="caution">
    <text evidence="1">The sequence shown here is derived from an EMBL/GenBank/DDBJ whole genome shotgun (WGS) entry which is preliminary data.</text>
</comment>
<dbReference type="Proteomes" id="UP000032309">
    <property type="component" value="Unassembled WGS sequence"/>
</dbReference>